<protein>
    <recommendedName>
        <fullName evidence="3">Restriction endonuclease</fullName>
    </recommendedName>
</protein>
<comment type="caution">
    <text evidence="1">The sequence shown here is derived from an EMBL/GenBank/DDBJ whole genome shotgun (WGS) entry which is preliminary data.</text>
</comment>
<reference evidence="1 2" key="1">
    <citation type="journal article" date="2019" name="Int. J. Syst. Evol. Microbiol.">
        <title>The Global Catalogue of Microorganisms (GCM) 10K type strain sequencing project: providing services to taxonomists for standard genome sequencing and annotation.</title>
        <authorList>
            <consortium name="The Broad Institute Genomics Platform"/>
            <consortium name="The Broad Institute Genome Sequencing Center for Infectious Disease"/>
            <person name="Wu L."/>
            <person name="Ma J."/>
        </authorList>
    </citation>
    <scope>NUCLEOTIDE SEQUENCE [LARGE SCALE GENOMIC DNA]</scope>
    <source>
        <strain evidence="1 2">CGMCC 1.10390</strain>
    </source>
</reference>
<gene>
    <name evidence="1" type="ORF">ACFSBL_20330</name>
</gene>
<keyword evidence="2" id="KW-1185">Reference proteome</keyword>
<accession>A0ABD6DRR0</accession>
<dbReference type="Proteomes" id="UP001597034">
    <property type="component" value="Unassembled WGS sequence"/>
</dbReference>
<dbReference type="AlphaFoldDB" id="A0ABD6DRR0"/>
<evidence type="ECO:0000313" key="1">
    <source>
        <dbReference type="EMBL" id="MFD1648035.1"/>
    </source>
</evidence>
<proteinExistence type="predicted"/>
<organism evidence="1 2">
    <name type="scientific">Haloarchaeobius litoreus</name>
    <dbReference type="NCBI Taxonomy" id="755306"/>
    <lineage>
        <taxon>Archaea</taxon>
        <taxon>Methanobacteriati</taxon>
        <taxon>Methanobacteriota</taxon>
        <taxon>Stenosarchaea group</taxon>
        <taxon>Halobacteria</taxon>
        <taxon>Halobacteriales</taxon>
        <taxon>Halorubellaceae</taxon>
        <taxon>Haloarchaeobius</taxon>
    </lineage>
</organism>
<evidence type="ECO:0000313" key="2">
    <source>
        <dbReference type="Proteomes" id="UP001597034"/>
    </source>
</evidence>
<evidence type="ECO:0008006" key="3">
    <source>
        <dbReference type="Google" id="ProtNLM"/>
    </source>
</evidence>
<name>A0ABD6DRR0_9EURY</name>
<sequence length="201" mass="22581">MAELPSLEELTEDMAAVVPTVDAKTNGQYGDGLGSEDEERQIKLILNHLRSTNERYESVEREVAYPELDRRCDLVLPTGIPVEAKLIRYWRANGDPEPAMYGHVFSPFHRNTLLTDARRLHASEFGEESGLLGLFYTRADSDPKAVEALPDRYTAANIAEKVVREVDYWYEAEASVCRIAKFDGLQHTVHGTGAAISWIVE</sequence>
<dbReference type="RefSeq" id="WP_256401491.1">
    <property type="nucleotide sequence ID" value="NZ_JANHJR010000004.1"/>
</dbReference>
<dbReference type="EMBL" id="JBHUDO010000004">
    <property type="protein sequence ID" value="MFD1648035.1"/>
    <property type="molecule type" value="Genomic_DNA"/>
</dbReference>